<accession>A0A0E0E1M0</accession>
<dbReference type="EnsemblPlants" id="OMERI06G15440.1">
    <property type="protein sequence ID" value="OMERI06G15440.1"/>
    <property type="gene ID" value="OMERI06G15440"/>
</dbReference>
<evidence type="ECO:0000256" key="2">
    <source>
        <dbReference type="SAM" id="Phobius"/>
    </source>
</evidence>
<feature type="transmembrane region" description="Helical" evidence="2">
    <location>
        <begin position="156"/>
        <end position="179"/>
    </location>
</feature>
<name>A0A0E0E1M0_9ORYZ</name>
<dbReference type="InterPro" id="IPR001087">
    <property type="entry name" value="GDSL"/>
</dbReference>
<dbReference type="InterPro" id="IPR036514">
    <property type="entry name" value="SGNH_hydro_sf"/>
</dbReference>
<dbReference type="Gramene" id="OMERI06G15440.1">
    <property type="protein sequence ID" value="OMERI06G15440.1"/>
    <property type="gene ID" value="OMERI06G15440"/>
</dbReference>
<reference evidence="3" key="1">
    <citation type="submission" date="2015-04" db="UniProtKB">
        <authorList>
            <consortium name="EnsemblPlants"/>
        </authorList>
    </citation>
    <scope>IDENTIFICATION</scope>
</reference>
<protein>
    <submittedName>
        <fullName evidence="3">Uncharacterized protein</fullName>
    </submittedName>
</protein>
<evidence type="ECO:0000313" key="3">
    <source>
        <dbReference type="EnsemblPlants" id="OMERI06G15440.1"/>
    </source>
</evidence>
<keyword evidence="2" id="KW-0472">Membrane</keyword>
<dbReference type="PANTHER" id="PTHR45642:SF128">
    <property type="entry name" value="OS06G0351500 PROTEIN"/>
    <property type="match status" value="1"/>
</dbReference>
<dbReference type="CDD" id="cd01837">
    <property type="entry name" value="SGNH_plant_lipase_like"/>
    <property type="match status" value="1"/>
</dbReference>
<evidence type="ECO:0000313" key="4">
    <source>
        <dbReference type="Proteomes" id="UP000008021"/>
    </source>
</evidence>
<dbReference type="STRING" id="40149.A0A0E0E1M0"/>
<dbReference type="Pfam" id="PF00657">
    <property type="entry name" value="Lipase_GDSL"/>
    <property type="match status" value="1"/>
</dbReference>
<sequence>MASCWEQLRGLCAAGHLRRRCRGRSLVLLQQLQLLGVLVVVVAGVAPGISEAQVRSRFKAIFMFGDSIVDPGNNNGQLTEARADFPPYGQDFPGGVATGRFSNGKVPGDLIGVLHVLWRAHIPLVQAERPMASCWEQLRGLCAAGHLRRRCRGRSLVLLQQLQLLGVLVVVVAGVAPGISEAQVRSRFKAIFMFGDSIVDPGNNNGQLTEARADFPPYGQDFPGGVATGRFSNGKVPGDLIASKLGIKELLPAYKDQDLELNDLLTGVAFASGGSGYDPLTSISTAISSSGQLNLFGDYKQKLTSLIGEEAMTRILSEAVFFTVMGANDLLNNYFTLPVRRHQYDIPGYVDFVVSNAVNFTLTMNEMGAKMIGFVGVPPLGCCPSQRTGPSRECEPLRNQASELFNTRMKQEIDRLNVEHNIDGLRVVYFDIYYNLLDLIHNPGYYGFKDTSDGCCGNTVLNAAIFIKYHSACPNVYDYIFWDSFHPTEKAYDIVVDKLIQENKQYLM</sequence>
<dbReference type="AlphaFoldDB" id="A0A0E0E1M0"/>
<keyword evidence="2" id="KW-1133">Transmembrane helix</keyword>
<dbReference type="PANTHER" id="PTHR45642">
    <property type="entry name" value="GDSL ESTERASE/LIPASE EXL3"/>
    <property type="match status" value="1"/>
</dbReference>
<keyword evidence="4" id="KW-1185">Reference proteome</keyword>
<comment type="similarity">
    <text evidence="1">Belongs to the 'GDSL' lipolytic enzyme family.</text>
</comment>
<reference evidence="3" key="2">
    <citation type="submission" date="2018-05" db="EMBL/GenBank/DDBJ databases">
        <title>OmerRS3 (Oryza meridionalis Reference Sequence Version 3).</title>
        <authorList>
            <person name="Zhang J."/>
            <person name="Kudrna D."/>
            <person name="Lee S."/>
            <person name="Talag J."/>
            <person name="Welchert J."/>
            <person name="Wing R.A."/>
        </authorList>
    </citation>
    <scope>NUCLEOTIDE SEQUENCE [LARGE SCALE GENOMIC DNA]</scope>
    <source>
        <strain evidence="3">cv. OR44</strain>
    </source>
</reference>
<dbReference type="SUPFAM" id="SSF52266">
    <property type="entry name" value="SGNH hydrolase"/>
    <property type="match status" value="1"/>
</dbReference>
<organism evidence="3">
    <name type="scientific">Oryza meridionalis</name>
    <dbReference type="NCBI Taxonomy" id="40149"/>
    <lineage>
        <taxon>Eukaryota</taxon>
        <taxon>Viridiplantae</taxon>
        <taxon>Streptophyta</taxon>
        <taxon>Embryophyta</taxon>
        <taxon>Tracheophyta</taxon>
        <taxon>Spermatophyta</taxon>
        <taxon>Magnoliopsida</taxon>
        <taxon>Liliopsida</taxon>
        <taxon>Poales</taxon>
        <taxon>Poaceae</taxon>
        <taxon>BOP clade</taxon>
        <taxon>Oryzoideae</taxon>
        <taxon>Oryzeae</taxon>
        <taxon>Oryzinae</taxon>
        <taxon>Oryza</taxon>
    </lineage>
</organism>
<evidence type="ECO:0000256" key="1">
    <source>
        <dbReference type="ARBA" id="ARBA00008668"/>
    </source>
</evidence>
<dbReference type="InterPro" id="IPR035669">
    <property type="entry name" value="SGNH_plant_lipase-like"/>
</dbReference>
<dbReference type="InterPro" id="IPR050592">
    <property type="entry name" value="GDSL_lipolytic_enzyme"/>
</dbReference>
<dbReference type="Proteomes" id="UP000008021">
    <property type="component" value="Chromosome 6"/>
</dbReference>
<dbReference type="Gene3D" id="3.40.50.1110">
    <property type="entry name" value="SGNH hydrolase"/>
    <property type="match status" value="2"/>
</dbReference>
<keyword evidence="2" id="KW-0812">Transmembrane</keyword>
<dbReference type="GO" id="GO:0016788">
    <property type="term" value="F:hydrolase activity, acting on ester bonds"/>
    <property type="evidence" value="ECO:0007669"/>
    <property type="project" value="InterPro"/>
</dbReference>
<dbReference type="FunFam" id="3.40.50.1110:FF:000003">
    <property type="entry name" value="GDSL esterase/lipase APG"/>
    <property type="match status" value="1"/>
</dbReference>
<proteinExistence type="inferred from homology"/>
<feature type="transmembrane region" description="Helical" evidence="2">
    <location>
        <begin position="32"/>
        <end position="49"/>
    </location>
</feature>